<feature type="domain" description="Leucine-rich repeat-containing N-terminal plant-type" evidence="13">
    <location>
        <begin position="39"/>
        <end position="76"/>
    </location>
</feature>
<evidence type="ECO:0000256" key="5">
    <source>
        <dbReference type="ARBA" id="ARBA00022692"/>
    </source>
</evidence>
<dbReference type="InterPro" id="IPR055414">
    <property type="entry name" value="LRR_R13L4/SHOC2-like"/>
</dbReference>
<keyword evidence="6 12" id="KW-0732">Signal</keyword>
<dbReference type="GO" id="GO:0005886">
    <property type="term" value="C:plasma membrane"/>
    <property type="evidence" value="ECO:0007669"/>
    <property type="project" value="UniProtKB-SubCell"/>
</dbReference>
<dbReference type="Pfam" id="PF13855">
    <property type="entry name" value="LRR_8"/>
    <property type="match status" value="1"/>
</dbReference>
<feature type="domain" description="Disease resistance R13L4/SHOC-2-like LRR" evidence="14">
    <location>
        <begin position="153"/>
        <end position="354"/>
    </location>
</feature>
<keyword evidence="11" id="KW-0325">Glycoprotein</keyword>
<dbReference type="InterPro" id="IPR003591">
    <property type="entry name" value="Leu-rich_rpt_typical-subtyp"/>
</dbReference>
<sequence length="751" mass="84459">MSCYFLKTFYIVLLSLLGSGSTVTLKNSSENGEAKCIEKERQALLSFKEGLIDDFGMLSTWTNDTDCCIWKRIQCNSHTAHVQLLHLHGNYSYTPFLRGAINVTSLIHLQYLEHLDLSYNLFFGIYIPDFMGLANLRYLGLSNSDFAGRIPPKLGDLSQLRYLNLRDNYLWGEIPIQIGNLKLLQYLDLGGFFLSGKIPSQIGNLSKLQYLNLGCNYGRNMGHNVSNSLSGAIPFHIGNLPLLHTLRLGGNFDVKAKDAQWLSSLHSLTVLELTSLHNLGSSRQWLQTISKILQNLTELRLVECNLLDNDIQSLFQSHSSNNSLSLALLDLSSNMLTSSSLQLLFNFSLNLQELYLPHNYISLSPSLCLNFPSLTILDLSYGDLASSTVLGNFNISSKLQELHLQSNGLIDSSFLISSTSIRNSLSSLLHIDLSNNMLRSYSIFHWLSNFTTNLRTLHLDFNFLEGSLPDEFGKSMNSLEYLFLSNNKLQGKVPSFFGNVCRLQVLDLSYNKLNGEFPSFIQNSSWCSRPIFRELELSYNKITGKIPESIRLLSELEMLSLDGNSLEGDVTESHLSSFSKLYILSLSYNSLSLKFVSSWIPPFRLTYLALASCKLGKPFPNWLQTQSSLIYLDISDSGISDSVPEWFWNKLQTIYVLNMAHNNLIGSIPDMQLKLPSRPSINLNSNKFEGKVPLFFLQASELLLSSNKFSDLFSFLCGNVTAANLATLDLSDNQIKGQLPDCWRCVGRLLF</sequence>
<evidence type="ECO:0000256" key="12">
    <source>
        <dbReference type="SAM" id="SignalP"/>
    </source>
</evidence>
<name>A0AAQ3S161_VIGMU</name>
<comment type="subcellular location">
    <subcellularLocation>
        <location evidence="1">Cell membrane</location>
        <topology evidence="1">Single-pass type I membrane protein</topology>
    </subcellularLocation>
</comment>
<dbReference type="PANTHER" id="PTHR48063:SF101">
    <property type="entry name" value="LRR RECEPTOR-LIKE SERINE_THREONINE-PROTEIN KINASE FLS2"/>
    <property type="match status" value="1"/>
</dbReference>
<evidence type="ECO:0000313" key="15">
    <source>
        <dbReference type="EMBL" id="WVZ15489.1"/>
    </source>
</evidence>
<evidence type="ECO:0000256" key="2">
    <source>
        <dbReference type="ARBA" id="ARBA00009592"/>
    </source>
</evidence>
<evidence type="ECO:0000259" key="14">
    <source>
        <dbReference type="Pfam" id="PF23598"/>
    </source>
</evidence>
<dbReference type="Pfam" id="PF08263">
    <property type="entry name" value="LRRNT_2"/>
    <property type="match status" value="1"/>
</dbReference>
<protein>
    <recommendedName>
        <fullName evidence="17">Leucine-rich repeat-containing N-terminal plant-type domain-containing protein</fullName>
    </recommendedName>
</protein>
<keyword evidence="5" id="KW-0812">Transmembrane</keyword>
<dbReference type="SUPFAM" id="SSF52058">
    <property type="entry name" value="L domain-like"/>
    <property type="match status" value="1"/>
</dbReference>
<dbReference type="Proteomes" id="UP001374535">
    <property type="component" value="Chromosome 4"/>
</dbReference>
<comment type="similarity">
    <text evidence="2">Belongs to the RLP family.</text>
</comment>
<evidence type="ECO:0000313" key="16">
    <source>
        <dbReference type="Proteomes" id="UP001374535"/>
    </source>
</evidence>
<dbReference type="InterPro" id="IPR032675">
    <property type="entry name" value="LRR_dom_sf"/>
</dbReference>
<keyword evidence="16" id="KW-1185">Reference proteome</keyword>
<evidence type="ECO:0000256" key="4">
    <source>
        <dbReference type="ARBA" id="ARBA00022614"/>
    </source>
</evidence>
<feature type="chain" id="PRO_5042924442" description="Leucine-rich repeat-containing N-terminal plant-type domain-containing protein" evidence="12">
    <location>
        <begin position="23"/>
        <end position="751"/>
    </location>
</feature>
<keyword evidence="7" id="KW-0677">Repeat</keyword>
<keyword evidence="10" id="KW-0675">Receptor</keyword>
<dbReference type="SMART" id="SM00369">
    <property type="entry name" value="LRR_TYP"/>
    <property type="match status" value="6"/>
</dbReference>
<dbReference type="InterPro" id="IPR001611">
    <property type="entry name" value="Leu-rich_rpt"/>
</dbReference>
<dbReference type="InterPro" id="IPR046956">
    <property type="entry name" value="RLP23-like"/>
</dbReference>
<evidence type="ECO:0000256" key="1">
    <source>
        <dbReference type="ARBA" id="ARBA00004251"/>
    </source>
</evidence>
<evidence type="ECO:0000256" key="9">
    <source>
        <dbReference type="ARBA" id="ARBA00023136"/>
    </source>
</evidence>
<dbReference type="AlphaFoldDB" id="A0AAQ3S161"/>
<dbReference type="SUPFAM" id="SSF52047">
    <property type="entry name" value="RNI-like"/>
    <property type="match status" value="1"/>
</dbReference>
<evidence type="ECO:0000256" key="3">
    <source>
        <dbReference type="ARBA" id="ARBA00022475"/>
    </source>
</evidence>
<evidence type="ECO:0000256" key="8">
    <source>
        <dbReference type="ARBA" id="ARBA00022989"/>
    </source>
</evidence>
<dbReference type="Pfam" id="PF00560">
    <property type="entry name" value="LRR_1"/>
    <property type="match status" value="3"/>
</dbReference>
<accession>A0AAQ3S161</accession>
<evidence type="ECO:0000256" key="10">
    <source>
        <dbReference type="ARBA" id="ARBA00023170"/>
    </source>
</evidence>
<organism evidence="15 16">
    <name type="scientific">Vigna mungo</name>
    <name type="common">Black gram</name>
    <name type="synonym">Phaseolus mungo</name>
    <dbReference type="NCBI Taxonomy" id="3915"/>
    <lineage>
        <taxon>Eukaryota</taxon>
        <taxon>Viridiplantae</taxon>
        <taxon>Streptophyta</taxon>
        <taxon>Embryophyta</taxon>
        <taxon>Tracheophyta</taxon>
        <taxon>Spermatophyta</taxon>
        <taxon>Magnoliopsida</taxon>
        <taxon>eudicotyledons</taxon>
        <taxon>Gunneridae</taxon>
        <taxon>Pentapetalae</taxon>
        <taxon>rosids</taxon>
        <taxon>fabids</taxon>
        <taxon>Fabales</taxon>
        <taxon>Fabaceae</taxon>
        <taxon>Papilionoideae</taxon>
        <taxon>50 kb inversion clade</taxon>
        <taxon>NPAAA clade</taxon>
        <taxon>indigoferoid/millettioid clade</taxon>
        <taxon>Phaseoleae</taxon>
        <taxon>Vigna</taxon>
    </lineage>
</organism>
<keyword evidence="8" id="KW-1133">Transmembrane helix</keyword>
<proteinExistence type="inferred from homology"/>
<evidence type="ECO:0008006" key="17">
    <source>
        <dbReference type="Google" id="ProtNLM"/>
    </source>
</evidence>
<reference evidence="15 16" key="1">
    <citation type="journal article" date="2023" name="Life. Sci Alliance">
        <title>Evolutionary insights into 3D genome organization and epigenetic landscape of Vigna mungo.</title>
        <authorList>
            <person name="Junaid A."/>
            <person name="Singh B."/>
            <person name="Bhatia S."/>
        </authorList>
    </citation>
    <scope>NUCLEOTIDE SEQUENCE [LARGE SCALE GENOMIC DNA]</scope>
    <source>
        <strain evidence="15">Urdbean</strain>
    </source>
</reference>
<evidence type="ECO:0000256" key="11">
    <source>
        <dbReference type="ARBA" id="ARBA00023180"/>
    </source>
</evidence>
<dbReference type="PANTHER" id="PTHR48063">
    <property type="entry name" value="LRR RECEPTOR-LIKE KINASE"/>
    <property type="match status" value="1"/>
</dbReference>
<evidence type="ECO:0000256" key="7">
    <source>
        <dbReference type="ARBA" id="ARBA00022737"/>
    </source>
</evidence>
<evidence type="ECO:0000256" key="6">
    <source>
        <dbReference type="ARBA" id="ARBA00022729"/>
    </source>
</evidence>
<dbReference type="FunFam" id="3.80.10.10:FF:000041">
    <property type="entry name" value="LRR receptor-like serine/threonine-protein kinase ERECTA"/>
    <property type="match status" value="1"/>
</dbReference>
<dbReference type="EMBL" id="CP144697">
    <property type="protein sequence ID" value="WVZ15489.1"/>
    <property type="molecule type" value="Genomic_DNA"/>
</dbReference>
<feature type="signal peptide" evidence="12">
    <location>
        <begin position="1"/>
        <end position="22"/>
    </location>
</feature>
<dbReference type="Pfam" id="PF23598">
    <property type="entry name" value="LRR_14"/>
    <property type="match status" value="1"/>
</dbReference>
<evidence type="ECO:0000259" key="13">
    <source>
        <dbReference type="Pfam" id="PF08263"/>
    </source>
</evidence>
<dbReference type="Gene3D" id="3.80.10.10">
    <property type="entry name" value="Ribonuclease Inhibitor"/>
    <property type="match status" value="4"/>
</dbReference>
<keyword evidence="9" id="KW-0472">Membrane</keyword>
<dbReference type="InterPro" id="IPR013210">
    <property type="entry name" value="LRR_N_plant-typ"/>
</dbReference>
<feature type="non-terminal residue" evidence="15">
    <location>
        <position position="751"/>
    </location>
</feature>
<keyword evidence="3" id="KW-1003">Cell membrane</keyword>
<keyword evidence="4" id="KW-0433">Leucine-rich repeat</keyword>
<gene>
    <name evidence="15" type="ORF">V8G54_013055</name>
</gene>